<organism evidence="10 11">
    <name type="scientific">Geofilum rubicundum JCM 15548</name>
    <dbReference type="NCBI Taxonomy" id="1236989"/>
    <lineage>
        <taxon>Bacteria</taxon>
        <taxon>Pseudomonadati</taxon>
        <taxon>Bacteroidota</taxon>
        <taxon>Bacteroidia</taxon>
        <taxon>Marinilabiliales</taxon>
        <taxon>Marinilabiliaceae</taxon>
        <taxon>Geofilum</taxon>
    </lineage>
</organism>
<dbReference type="FunFam" id="2.40.50.100:FF:000003">
    <property type="entry name" value="Acetyl-CoA carboxylase biotin carboxyl carrier protein"/>
    <property type="match status" value="1"/>
</dbReference>
<dbReference type="Pfam" id="PF00289">
    <property type="entry name" value="Biotin_carb_N"/>
    <property type="match status" value="1"/>
</dbReference>
<dbReference type="InterPro" id="IPR011053">
    <property type="entry name" value="Single_hybrid_motif"/>
</dbReference>
<dbReference type="PROSITE" id="PS00866">
    <property type="entry name" value="CPSASE_1"/>
    <property type="match status" value="1"/>
</dbReference>
<evidence type="ECO:0000256" key="4">
    <source>
        <dbReference type="ARBA" id="ARBA00022840"/>
    </source>
</evidence>
<evidence type="ECO:0000259" key="7">
    <source>
        <dbReference type="PROSITE" id="PS50968"/>
    </source>
</evidence>
<feature type="domain" description="Biotin carboxylation" evidence="9">
    <location>
        <begin position="1"/>
        <end position="416"/>
    </location>
</feature>
<dbReference type="SUPFAM" id="SSF51246">
    <property type="entry name" value="Rudiment single hybrid motif"/>
    <property type="match status" value="1"/>
</dbReference>
<dbReference type="Gene3D" id="2.40.50.100">
    <property type="match status" value="1"/>
</dbReference>
<dbReference type="Gene3D" id="3.30.470.20">
    <property type="entry name" value="ATP-grasp fold, B domain"/>
    <property type="match status" value="1"/>
</dbReference>
<dbReference type="InterPro" id="IPR000089">
    <property type="entry name" value="Biotin_lipoyl"/>
</dbReference>
<dbReference type="PROSITE" id="PS50979">
    <property type="entry name" value="BC"/>
    <property type="match status" value="1"/>
</dbReference>
<dbReference type="GO" id="GO:0046872">
    <property type="term" value="F:metal ion binding"/>
    <property type="evidence" value="ECO:0007669"/>
    <property type="project" value="InterPro"/>
</dbReference>
<dbReference type="Pfam" id="PF02786">
    <property type="entry name" value="CPSase_L_D2"/>
    <property type="match status" value="1"/>
</dbReference>
<evidence type="ECO:0000256" key="3">
    <source>
        <dbReference type="ARBA" id="ARBA00022741"/>
    </source>
</evidence>
<dbReference type="InterPro" id="IPR011761">
    <property type="entry name" value="ATP-grasp"/>
</dbReference>
<evidence type="ECO:0000256" key="1">
    <source>
        <dbReference type="ARBA" id="ARBA00001953"/>
    </source>
</evidence>
<keyword evidence="4 6" id="KW-0067">ATP-binding</keyword>
<feature type="domain" description="ATP-grasp" evidence="8">
    <location>
        <begin position="93"/>
        <end position="287"/>
    </location>
</feature>
<dbReference type="PROSITE" id="PS50968">
    <property type="entry name" value="BIOTINYL_LIPOYL"/>
    <property type="match status" value="1"/>
</dbReference>
<dbReference type="SUPFAM" id="SSF51230">
    <property type="entry name" value="Single hybrid motif"/>
    <property type="match status" value="1"/>
</dbReference>
<dbReference type="InterPro" id="IPR050856">
    <property type="entry name" value="Biotin_carboxylase_complex"/>
</dbReference>
<dbReference type="InterPro" id="IPR005482">
    <property type="entry name" value="Biotin_COase_C"/>
</dbReference>
<dbReference type="Pfam" id="PF02785">
    <property type="entry name" value="Biotin_carb_C"/>
    <property type="match status" value="1"/>
</dbReference>
<dbReference type="InterPro" id="IPR011764">
    <property type="entry name" value="Biotin_carboxylation_dom"/>
</dbReference>
<evidence type="ECO:0000259" key="9">
    <source>
        <dbReference type="PROSITE" id="PS50979"/>
    </source>
</evidence>
<dbReference type="Proteomes" id="UP000032900">
    <property type="component" value="Unassembled WGS sequence"/>
</dbReference>
<protein>
    <submittedName>
        <fullName evidence="10">Biotin carboxylase of acetyl-CoA carboxylase</fullName>
    </submittedName>
</protein>
<keyword evidence="11" id="KW-1185">Reference proteome</keyword>
<dbReference type="PROSITE" id="PS00188">
    <property type="entry name" value="BIOTIN"/>
    <property type="match status" value="1"/>
</dbReference>
<sequence>MGITTIGLTTPAEPETVADEPAFIHGSSLAETYLNADAIISLALRHGADAIHPGYGFLSENARFAEKTEQAGLLFIGPSASAIDQMGHKITAREIAASHNVPITQSLQGSVEELLAKSTSLPYPLLIKAAAGGGGKGMVKINHPDDLVEKLPQTAREAANYFGDGTIYVEQYIENPHHIEVQVLGDQHGHLVHLFERECSIQRRYQKIIEEAPSVNITPEKRQELTRDALRLCKAIGYYNAGTVEFLMDDAGHHYFLEMNTRLQVEHPVTESITGLDMVEHQLNIAMGLPLPFGQDDLAIHGHAIESRIYAEDPLHDFRPAPGHVAHVQWPSGDLARTDTWFSQAVDIRPDFDPMMAKIITHAPTREGAIAKQIKALEQTQLTGSINNIHYLSTVYHSNVFLEGRTTTGFCERHNYQPDLLIHPEIIAVAALLHRLLHKPKGDVVWHQLGFWRVAQSTALEVNNETFNIEWQAKGSSIQIVINHKNRYIIDDARLNTSQLFFSVAGEPFVLNWVFIPGEPLILESRPQVWTIQPVRVNPGNNASKNANQSASQIKAPIPGKIIEVRVQPGDLIAAGDSLVILEAMKMENHLNALHGGIVTKVLTSVGQQVKANDILIDIENSN</sequence>
<dbReference type="PANTHER" id="PTHR18866:SF33">
    <property type="entry name" value="METHYLCROTONOYL-COA CARBOXYLASE SUBUNIT ALPHA, MITOCHONDRIAL-RELATED"/>
    <property type="match status" value="1"/>
</dbReference>
<evidence type="ECO:0000313" key="10">
    <source>
        <dbReference type="EMBL" id="GAO31608.1"/>
    </source>
</evidence>
<dbReference type="InterPro" id="IPR016185">
    <property type="entry name" value="PreATP-grasp_dom_sf"/>
</dbReference>
<dbReference type="STRING" id="1236989.JCM15548_13986"/>
<dbReference type="AlphaFoldDB" id="A0A0E9M1Y8"/>
<keyword evidence="3 6" id="KW-0547">Nucleotide-binding</keyword>
<dbReference type="InterPro" id="IPR001882">
    <property type="entry name" value="Biotin_BS"/>
</dbReference>
<dbReference type="CDD" id="cd06850">
    <property type="entry name" value="biotinyl_domain"/>
    <property type="match status" value="1"/>
</dbReference>
<evidence type="ECO:0000256" key="2">
    <source>
        <dbReference type="ARBA" id="ARBA00022598"/>
    </source>
</evidence>
<accession>A0A0E9M1Y8</accession>
<dbReference type="PROSITE" id="PS50975">
    <property type="entry name" value="ATP_GRASP"/>
    <property type="match status" value="1"/>
</dbReference>
<keyword evidence="5" id="KW-0092">Biotin</keyword>
<proteinExistence type="predicted"/>
<evidence type="ECO:0000313" key="11">
    <source>
        <dbReference type="Proteomes" id="UP000032900"/>
    </source>
</evidence>
<dbReference type="SUPFAM" id="SSF52440">
    <property type="entry name" value="PreATP-grasp domain"/>
    <property type="match status" value="1"/>
</dbReference>
<dbReference type="SUPFAM" id="SSF56059">
    <property type="entry name" value="Glutathione synthetase ATP-binding domain-like"/>
    <property type="match status" value="1"/>
</dbReference>
<dbReference type="InterPro" id="IPR005479">
    <property type="entry name" value="CPAse_ATP-bd"/>
</dbReference>
<dbReference type="InterPro" id="IPR005481">
    <property type="entry name" value="BC-like_N"/>
</dbReference>
<dbReference type="PANTHER" id="PTHR18866">
    <property type="entry name" value="CARBOXYLASE:PYRUVATE/ACETYL-COA/PROPIONYL-COA CARBOXYLASE"/>
    <property type="match status" value="1"/>
</dbReference>
<dbReference type="EMBL" id="BAZW01000053">
    <property type="protein sequence ID" value="GAO31608.1"/>
    <property type="molecule type" value="Genomic_DNA"/>
</dbReference>
<evidence type="ECO:0000256" key="5">
    <source>
        <dbReference type="ARBA" id="ARBA00023267"/>
    </source>
</evidence>
<dbReference type="PROSITE" id="PS00867">
    <property type="entry name" value="CPSASE_2"/>
    <property type="match status" value="1"/>
</dbReference>
<dbReference type="InterPro" id="IPR011054">
    <property type="entry name" value="Rudment_hybrid_motif"/>
</dbReference>
<dbReference type="GO" id="GO:0005524">
    <property type="term" value="F:ATP binding"/>
    <property type="evidence" value="ECO:0007669"/>
    <property type="project" value="UniProtKB-UniRule"/>
</dbReference>
<dbReference type="SMART" id="SM00878">
    <property type="entry name" value="Biotin_carb_C"/>
    <property type="match status" value="1"/>
</dbReference>
<comment type="cofactor">
    <cofactor evidence="1">
        <name>biotin</name>
        <dbReference type="ChEBI" id="CHEBI:57586"/>
    </cofactor>
</comment>
<evidence type="ECO:0000259" key="8">
    <source>
        <dbReference type="PROSITE" id="PS50975"/>
    </source>
</evidence>
<comment type="caution">
    <text evidence="10">The sequence shown here is derived from an EMBL/GenBank/DDBJ whole genome shotgun (WGS) entry which is preliminary data.</text>
</comment>
<gene>
    <name evidence="10" type="ORF">JCM15548_13986</name>
</gene>
<reference evidence="10 11" key="1">
    <citation type="journal article" date="2015" name="Microbes Environ.">
        <title>Distribution and evolution of nitrogen fixation genes in the phylum bacteroidetes.</title>
        <authorList>
            <person name="Inoue J."/>
            <person name="Oshima K."/>
            <person name="Suda W."/>
            <person name="Sakamoto M."/>
            <person name="Iino T."/>
            <person name="Noda S."/>
            <person name="Hongoh Y."/>
            <person name="Hattori M."/>
            <person name="Ohkuma M."/>
        </authorList>
    </citation>
    <scope>NUCLEOTIDE SEQUENCE [LARGE SCALE GENOMIC DNA]</scope>
    <source>
        <strain evidence="10">JCM 15548</strain>
    </source>
</reference>
<keyword evidence="2" id="KW-0436">Ligase</keyword>
<dbReference type="Pfam" id="PF00364">
    <property type="entry name" value="Biotin_lipoyl"/>
    <property type="match status" value="1"/>
</dbReference>
<feature type="domain" description="Lipoyl-binding" evidence="7">
    <location>
        <begin position="544"/>
        <end position="620"/>
    </location>
</feature>
<name>A0A0E9M1Y8_9BACT</name>
<evidence type="ECO:0000256" key="6">
    <source>
        <dbReference type="PROSITE-ProRule" id="PRU00409"/>
    </source>
</evidence>
<dbReference type="GO" id="GO:0016874">
    <property type="term" value="F:ligase activity"/>
    <property type="evidence" value="ECO:0007669"/>
    <property type="project" value="UniProtKB-KW"/>
</dbReference>